<evidence type="ECO:0000256" key="4">
    <source>
        <dbReference type="ARBA" id="ARBA00022833"/>
    </source>
</evidence>
<dbReference type="FunFam" id="3.30.160.60:FF:000086">
    <property type="entry name" value="transcription factor E4F1 isoform X1"/>
    <property type="match status" value="2"/>
</dbReference>
<evidence type="ECO:0000256" key="1">
    <source>
        <dbReference type="ARBA" id="ARBA00022723"/>
    </source>
</evidence>
<evidence type="ECO:0000313" key="9">
    <source>
        <dbReference type="Proteomes" id="UP001302321"/>
    </source>
</evidence>
<gene>
    <name evidence="8" type="ORF">QBC36DRAFT_140521</name>
</gene>
<sequence>MHPKMPHHDSDDEAAQSLASSIAARREGAPNLPPFGGLPPHSEISSTRYPSHASAAMTNSSDCHDEARRALPFPGPVPPKASLTVPPISSPPPTAHFPSSNTNITNVSRTSILTPTSGTAVTDGASPSPGINGSSSQQSPVGGPSMYYTNHSHGSWPTPAAPGYNYSSSSPASGVFQRSNNYNIASPQLSQYPGRAPASPANGGVLPGTSAYQDHSTFPSPAGGGGGGVNGGGGAGGNGGGGGSNTGVNGGAGAFGSTLNSQSHGTTSSSGLALPILGGPGQPGSQPSSSHSPLGGPAAGSEGHVYRSSSTSGYYPPVSSPQQGAFPYASQPGPSPTVTAGPLSGRGPPLMPGMPSPIYPGPPRPHHIPPATYGQFPSIQGPMMSNLHQPNHPMAMYGHAHPQYQMHHPPHMFIGNQPQQQQERPFKCEICPQSFNRNHDLKRHARIHLAVKPFPCTKCDKSFSRKDALKRHRLVKGCESKDKDASGATNANAQGESPTTSDGDSSSPTAFKKDN</sequence>
<keyword evidence="2" id="KW-0677">Repeat</keyword>
<organism evidence="8 9">
    <name type="scientific">Triangularia setosa</name>
    <dbReference type="NCBI Taxonomy" id="2587417"/>
    <lineage>
        <taxon>Eukaryota</taxon>
        <taxon>Fungi</taxon>
        <taxon>Dikarya</taxon>
        <taxon>Ascomycota</taxon>
        <taxon>Pezizomycotina</taxon>
        <taxon>Sordariomycetes</taxon>
        <taxon>Sordariomycetidae</taxon>
        <taxon>Sordariales</taxon>
        <taxon>Podosporaceae</taxon>
        <taxon>Triangularia</taxon>
    </lineage>
</organism>
<feature type="compositionally biased region" description="Low complexity" evidence="6">
    <location>
        <begin position="268"/>
        <end position="301"/>
    </location>
</feature>
<feature type="region of interest" description="Disordered" evidence="6">
    <location>
        <begin position="477"/>
        <end position="515"/>
    </location>
</feature>
<feature type="compositionally biased region" description="Polar residues" evidence="6">
    <location>
        <begin position="257"/>
        <end position="267"/>
    </location>
</feature>
<dbReference type="EMBL" id="MU866177">
    <property type="protein sequence ID" value="KAK4177020.1"/>
    <property type="molecule type" value="Genomic_DNA"/>
</dbReference>
<dbReference type="GO" id="GO:0005634">
    <property type="term" value="C:nucleus"/>
    <property type="evidence" value="ECO:0007669"/>
    <property type="project" value="TreeGrafter"/>
</dbReference>
<feature type="compositionally biased region" description="Gly residues" evidence="6">
    <location>
        <begin position="222"/>
        <end position="254"/>
    </location>
</feature>
<feature type="compositionally biased region" description="Low complexity" evidence="6">
    <location>
        <begin position="133"/>
        <end position="145"/>
    </location>
</feature>
<accession>A0AAN6W8K3</accession>
<feature type="compositionally biased region" description="Basic and acidic residues" evidence="6">
    <location>
        <begin position="1"/>
        <end position="10"/>
    </location>
</feature>
<evidence type="ECO:0000259" key="7">
    <source>
        <dbReference type="PROSITE" id="PS50157"/>
    </source>
</evidence>
<dbReference type="AlphaFoldDB" id="A0AAN6W8K3"/>
<evidence type="ECO:0000256" key="2">
    <source>
        <dbReference type="ARBA" id="ARBA00022737"/>
    </source>
</evidence>
<dbReference type="Pfam" id="PF00096">
    <property type="entry name" value="zf-C2H2"/>
    <property type="match status" value="2"/>
</dbReference>
<dbReference type="Gene3D" id="3.30.160.60">
    <property type="entry name" value="Classic Zinc Finger"/>
    <property type="match status" value="2"/>
</dbReference>
<name>A0AAN6W8K3_9PEZI</name>
<evidence type="ECO:0000256" key="3">
    <source>
        <dbReference type="ARBA" id="ARBA00022771"/>
    </source>
</evidence>
<reference evidence="8" key="2">
    <citation type="submission" date="2023-05" db="EMBL/GenBank/DDBJ databases">
        <authorList>
            <consortium name="Lawrence Berkeley National Laboratory"/>
            <person name="Steindorff A."/>
            <person name="Hensen N."/>
            <person name="Bonometti L."/>
            <person name="Westerberg I."/>
            <person name="Brannstrom I.O."/>
            <person name="Guillou S."/>
            <person name="Cros-Aarteil S."/>
            <person name="Calhoun S."/>
            <person name="Haridas S."/>
            <person name="Kuo A."/>
            <person name="Mondo S."/>
            <person name="Pangilinan J."/>
            <person name="Riley R."/>
            <person name="Labutti K."/>
            <person name="Andreopoulos B."/>
            <person name="Lipzen A."/>
            <person name="Chen C."/>
            <person name="Yanf M."/>
            <person name="Daum C."/>
            <person name="Ng V."/>
            <person name="Clum A."/>
            <person name="Ohm R."/>
            <person name="Martin F."/>
            <person name="Silar P."/>
            <person name="Natvig D."/>
            <person name="Lalanne C."/>
            <person name="Gautier V."/>
            <person name="Ament-Velasquez S.L."/>
            <person name="Kruys A."/>
            <person name="Hutchinson M.I."/>
            <person name="Powell A.J."/>
            <person name="Barry K."/>
            <person name="Miller A.N."/>
            <person name="Grigoriev I.V."/>
            <person name="Debuchy R."/>
            <person name="Gladieux P."/>
            <person name="Thoren M.H."/>
            <person name="Johannesson H."/>
        </authorList>
    </citation>
    <scope>NUCLEOTIDE SEQUENCE</scope>
    <source>
        <strain evidence="8">CBS 892.96</strain>
    </source>
</reference>
<dbReference type="PROSITE" id="PS50157">
    <property type="entry name" value="ZINC_FINGER_C2H2_2"/>
    <property type="match status" value="2"/>
</dbReference>
<keyword evidence="1" id="KW-0479">Metal-binding</keyword>
<feature type="region of interest" description="Disordered" evidence="6">
    <location>
        <begin position="1"/>
        <end position="148"/>
    </location>
</feature>
<feature type="compositionally biased region" description="Polar residues" evidence="6">
    <location>
        <begin position="97"/>
        <end position="120"/>
    </location>
</feature>
<feature type="compositionally biased region" description="Pro residues" evidence="6">
    <location>
        <begin position="349"/>
        <end position="360"/>
    </location>
</feature>
<evidence type="ECO:0000256" key="6">
    <source>
        <dbReference type="SAM" id="MobiDB-lite"/>
    </source>
</evidence>
<feature type="domain" description="C2H2-type" evidence="7">
    <location>
        <begin position="454"/>
        <end position="484"/>
    </location>
</feature>
<feature type="compositionally biased region" description="Low complexity" evidence="6">
    <location>
        <begin position="497"/>
        <end position="509"/>
    </location>
</feature>
<evidence type="ECO:0000313" key="8">
    <source>
        <dbReference type="EMBL" id="KAK4177020.1"/>
    </source>
</evidence>
<feature type="compositionally biased region" description="Polar residues" evidence="6">
    <location>
        <begin position="210"/>
        <end position="219"/>
    </location>
</feature>
<dbReference type="PANTHER" id="PTHR16515:SF58">
    <property type="entry name" value="ZINC FINGER PROTEIN 22"/>
    <property type="match status" value="1"/>
</dbReference>
<dbReference type="InterPro" id="IPR036236">
    <property type="entry name" value="Znf_C2H2_sf"/>
</dbReference>
<reference evidence="8" key="1">
    <citation type="journal article" date="2023" name="Mol. Phylogenet. Evol.">
        <title>Genome-scale phylogeny and comparative genomics of the fungal order Sordariales.</title>
        <authorList>
            <person name="Hensen N."/>
            <person name="Bonometti L."/>
            <person name="Westerberg I."/>
            <person name="Brannstrom I.O."/>
            <person name="Guillou S."/>
            <person name="Cros-Aarteil S."/>
            <person name="Calhoun S."/>
            <person name="Haridas S."/>
            <person name="Kuo A."/>
            <person name="Mondo S."/>
            <person name="Pangilinan J."/>
            <person name="Riley R."/>
            <person name="LaButti K."/>
            <person name="Andreopoulos B."/>
            <person name="Lipzen A."/>
            <person name="Chen C."/>
            <person name="Yan M."/>
            <person name="Daum C."/>
            <person name="Ng V."/>
            <person name="Clum A."/>
            <person name="Steindorff A."/>
            <person name="Ohm R.A."/>
            <person name="Martin F."/>
            <person name="Silar P."/>
            <person name="Natvig D.O."/>
            <person name="Lalanne C."/>
            <person name="Gautier V."/>
            <person name="Ament-Velasquez S.L."/>
            <person name="Kruys A."/>
            <person name="Hutchinson M.I."/>
            <person name="Powell A.J."/>
            <person name="Barry K."/>
            <person name="Miller A.N."/>
            <person name="Grigoriev I.V."/>
            <person name="Debuchy R."/>
            <person name="Gladieux P."/>
            <person name="Hiltunen Thoren M."/>
            <person name="Johannesson H."/>
        </authorList>
    </citation>
    <scope>NUCLEOTIDE SEQUENCE</scope>
    <source>
        <strain evidence="8">CBS 892.96</strain>
    </source>
</reference>
<dbReference type="GO" id="GO:0010468">
    <property type="term" value="P:regulation of gene expression"/>
    <property type="evidence" value="ECO:0007669"/>
    <property type="project" value="TreeGrafter"/>
</dbReference>
<feature type="domain" description="C2H2-type" evidence="7">
    <location>
        <begin position="426"/>
        <end position="453"/>
    </location>
</feature>
<keyword evidence="4" id="KW-0862">Zinc</keyword>
<dbReference type="PANTHER" id="PTHR16515">
    <property type="entry name" value="PR DOMAIN ZINC FINGER PROTEIN"/>
    <property type="match status" value="1"/>
</dbReference>
<feature type="compositionally biased region" description="Polar residues" evidence="6">
    <location>
        <begin position="487"/>
        <end position="496"/>
    </location>
</feature>
<dbReference type="Proteomes" id="UP001302321">
    <property type="component" value="Unassembled WGS sequence"/>
</dbReference>
<feature type="region of interest" description="Disordered" evidence="6">
    <location>
        <begin position="186"/>
        <end position="360"/>
    </location>
</feature>
<proteinExistence type="predicted"/>
<dbReference type="GO" id="GO:0008270">
    <property type="term" value="F:zinc ion binding"/>
    <property type="evidence" value="ECO:0007669"/>
    <property type="project" value="UniProtKB-KW"/>
</dbReference>
<evidence type="ECO:0000256" key="5">
    <source>
        <dbReference type="PROSITE-ProRule" id="PRU00042"/>
    </source>
</evidence>
<dbReference type="PROSITE" id="PS00028">
    <property type="entry name" value="ZINC_FINGER_C2H2_1"/>
    <property type="match status" value="1"/>
</dbReference>
<protein>
    <recommendedName>
        <fullName evidence="7">C2H2-type domain-containing protein</fullName>
    </recommendedName>
</protein>
<dbReference type="SUPFAM" id="SSF57667">
    <property type="entry name" value="beta-beta-alpha zinc fingers"/>
    <property type="match status" value="1"/>
</dbReference>
<dbReference type="InterPro" id="IPR050331">
    <property type="entry name" value="Zinc_finger"/>
</dbReference>
<dbReference type="InterPro" id="IPR013087">
    <property type="entry name" value="Znf_C2H2_type"/>
</dbReference>
<comment type="caution">
    <text evidence="8">The sequence shown here is derived from an EMBL/GenBank/DDBJ whole genome shotgun (WGS) entry which is preliminary data.</text>
</comment>
<dbReference type="SMART" id="SM00355">
    <property type="entry name" value="ZnF_C2H2"/>
    <property type="match status" value="2"/>
</dbReference>
<keyword evidence="9" id="KW-1185">Reference proteome</keyword>
<keyword evidence="3 5" id="KW-0863">Zinc-finger</keyword>